<protein>
    <submittedName>
        <fullName evidence="10">Macrolide export ATP-binding/permease protein MacB</fullName>
        <ecNumber evidence="10">3.6.3.-</ecNumber>
    </submittedName>
</protein>
<feature type="transmembrane region" description="Helical" evidence="7">
    <location>
        <begin position="448"/>
        <end position="470"/>
    </location>
</feature>
<evidence type="ECO:0000256" key="2">
    <source>
        <dbReference type="ARBA" id="ARBA00022475"/>
    </source>
</evidence>
<dbReference type="Pfam" id="PF02687">
    <property type="entry name" value="FtsX"/>
    <property type="match status" value="1"/>
</dbReference>
<evidence type="ECO:0000256" key="5">
    <source>
        <dbReference type="ARBA" id="ARBA00023136"/>
    </source>
</evidence>
<accession>A0A1E3GQ08</accession>
<comment type="similarity">
    <text evidence="6">Belongs to the ABC-4 integral membrane protein family.</text>
</comment>
<dbReference type="PANTHER" id="PTHR30572:SF4">
    <property type="entry name" value="ABC TRANSPORTER PERMEASE YTRF"/>
    <property type="match status" value="1"/>
</dbReference>
<dbReference type="PANTHER" id="PTHR30572">
    <property type="entry name" value="MEMBRANE COMPONENT OF TRANSPORTER-RELATED"/>
    <property type="match status" value="1"/>
</dbReference>
<evidence type="ECO:0000259" key="9">
    <source>
        <dbReference type="Pfam" id="PF12704"/>
    </source>
</evidence>
<dbReference type="GO" id="GO:0022857">
    <property type="term" value="F:transmembrane transporter activity"/>
    <property type="evidence" value="ECO:0007669"/>
    <property type="project" value="TreeGrafter"/>
</dbReference>
<sequence length="487" mass="50778">MNGGKVVLADEPTGALDSRSGEEVMALLRGMNRNGHTIIVITHAREVAEEADRVIEIRDGRIVADTRKRPAVAAPATLAGALSERRGGRLLPNVGQTVVTALRSLRANLFRTLLTLLGIAIGVGSVVAMLSIGAGTQEQVLARISSMGSNLLLVRPSLTNLRSGTTVNASLTADDARAILDLPNIAASVPENSSSLTVVAGSIDTQTTVTGTTADFTLAKTWDVERGAFITAADEADYAPVAVLGRTVAKTLFPDGDDPVGRHLLIDRIPFQVIGVMETKGATGGGRDQDDVVLVPLPTANLRLFGEDYVRAISVLVEDTAVIDATQVAVEALLTERHRRNDVMITNMSSVLDTISETAEILTLLLGAIAAISLLVGGIGVMNIMLVNVTERTREIGVRMATGASSGDLLLQFIVEALVVSLIGGAIGLALGVALGNLAGLFGITARFTLTPVVLAFGSALFTGLVFGFLPARKASRMQPAVALSAK</sequence>
<comment type="caution">
    <text evidence="10">The sequence shown here is derived from an EMBL/GenBank/DDBJ whole genome shotgun (WGS) entry which is preliminary data.</text>
</comment>
<keyword evidence="11" id="KW-1185">Reference proteome</keyword>
<dbReference type="GO" id="GO:0016787">
    <property type="term" value="F:hydrolase activity"/>
    <property type="evidence" value="ECO:0007669"/>
    <property type="project" value="UniProtKB-KW"/>
</dbReference>
<dbReference type="InterPro" id="IPR025857">
    <property type="entry name" value="MacB_PCD"/>
</dbReference>
<dbReference type="EC" id="3.6.3.-" evidence="10"/>
<dbReference type="PATRIC" id="fig|1439726.3.peg.4759"/>
<reference evidence="10 11" key="1">
    <citation type="submission" date="2016-07" db="EMBL/GenBank/DDBJ databases">
        <title>Draft Genome Sequence of Methylobrevis pamukkalensis PK2.</title>
        <authorList>
            <person name="Vasilenko O.V."/>
            <person name="Doronina N.V."/>
            <person name="Shmareva M.N."/>
            <person name="Tarlachkov S.V."/>
            <person name="Mustakhimov I."/>
            <person name="Trotsenko Y.A."/>
        </authorList>
    </citation>
    <scope>NUCLEOTIDE SEQUENCE [LARGE SCALE GENOMIC DNA]</scope>
    <source>
        <strain evidence="10 11">PK2</strain>
    </source>
</reference>
<dbReference type="SUPFAM" id="SSF52540">
    <property type="entry name" value="P-loop containing nucleoside triphosphate hydrolases"/>
    <property type="match status" value="1"/>
</dbReference>
<dbReference type="GO" id="GO:0005524">
    <property type="term" value="F:ATP binding"/>
    <property type="evidence" value="ECO:0007669"/>
    <property type="project" value="UniProtKB-KW"/>
</dbReference>
<comment type="subcellular location">
    <subcellularLocation>
        <location evidence="1">Cell membrane</location>
        <topology evidence="1">Multi-pass membrane protein</topology>
    </subcellularLocation>
</comment>
<dbReference type="Gene3D" id="3.40.50.300">
    <property type="entry name" value="P-loop containing nucleotide triphosphate hydrolases"/>
    <property type="match status" value="1"/>
</dbReference>
<feature type="domain" description="ABC3 transporter permease C-terminal" evidence="8">
    <location>
        <begin position="368"/>
        <end position="480"/>
    </location>
</feature>
<proteinExistence type="inferred from homology"/>
<dbReference type="InterPro" id="IPR027417">
    <property type="entry name" value="P-loop_NTPase"/>
</dbReference>
<evidence type="ECO:0000256" key="7">
    <source>
        <dbReference type="SAM" id="Phobius"/>
    </source>
</evidence>
<evidence type="ECO:0000313" key="11">
    <source>
        <dbReference type="Proteomes" id="UP000094622"/>
    </source>
</evidence>
<dbReference type="InterPro" id="IPR003838">
    <property type="entry name" value="ABC3_permease_C"/>
</dbReference>
<evidence type="ECO:0000256" key="1">
    <source>
        <dbReference type="ARBA" id="ARBA00004651"/>
    </source>
</evidence>
<feature type="transmembrane region" description="Helical" evidence="7">
    <location>
        <begin position="113"/>
        <end position="134"/>
    </location>
</feature>
<gene>
    <name evidence="10" type="primary">macB_2</name>
    <name evidence="10" type="ORF">A6302_04464</name>
</gene>
<keyword evidence="4 7" id="KW-1133">Transmembrane helix</keyword>
<keyword evidence="3 7" id="KW-0812">Transmembrane</keyword>
<dbReference type="Proteomes" id="UP000094622">
    <property type="component" value="Unassembled WGS sequence"/>
</dbReference>
<keyword evidence="10" id="KW-0378">Hydrolase</keyword>
<evidence type="ECO:0000313" key="10">
    <source>
        <dbReference type="EMBL" id="ODN66143.1"/>
    </source>
</evidence>
<name>A0A1E3GQ08_9HYPH</name>
<dbReference type="GO" id="GO:0005886">
    <property type="term" value="C:plasma membrane"/>
    <property type="evidence" value="ECO:0007669"/>
    <property type="project" value="UniProtKB-SubCell"/>
</dbReference>
<evidence type="ECO:0000256" key="4">
    <source>
        <dbReference type="ARBA" id="ARBA00022989"/>
    </source>
</evidence>
<organism evidence="10 11">
    <name type="scientific">Methylobrevis pamukkalensis</name>
    <dbReference type="NCBI Taxonomy" id="1439726"/>
    <lineage>
        <taxon>Bacteria</taxon>
        <taxon>Pseudomonadati</taxon>
        <taxon>Pseudomonadota</taxon>
        <taxon>Alphaproteobacteria</taxon>
        <taxon>Hyphomicrobiales</taxon>
        <taxon>Pleomorphomonadaceae</taxon>
        <taxon>Methylobrevis</taxon>
    </lineage>
</organism>
<feature type="transmembrane region" description="Helical" evidence="7">
    <location>
        <begin position="409"/>
        <end position="436"/>
    </location>
</feature>
<keyword evidence="10" id="KW-0067">ATP-binding</keyword>
<dbReference type="AlphaFoldDB" id="A0A1E3GQ08"/>
<evidence type="ECO:0000256" key="3">
    <source>
        <dbReference type="ARBA" id="ARBA00022692"/>
    </source>
</evidence>
<dbReference type="InterPro" id="IPR050250">
    <property type="entry name" value="Macrolide_Exporter_MacB"/>
</dbReference>
<keyword evidence="5 7" id="KW-0472">Membrane</keyword>
<evidence type="ECO:0000259" key="8">
    <source>
        <dbReference type="Pfam" id="PF02687"/>
    </source>
</evidence>
<feature type="domain" description="MacB-like periplasmic core" evidence="9">
    <location>
        <begin position="112"/>
        <end position="332"/>
    </location>
</feature>
<feature type="transmembrane region" description="Helical" evidence="7">
    <location>
        <begin position="361"/>
        <end position="388"/>
    </location>
</feature>
<dbReference type="EMBL" id="MCRJ01000237">
    <property type="protein sequence ID" value="ODN66143.1"/>
    <property type="molecule type" value="Genomic_DNA"/>
</dbReference>
<evidence type="ECO:0000256" key="6">
    <source>
        <dbReference type="ARBA" id="ARBA00038076"/>
    </source>
</evidence>
<dbReference type="Pfam" id="PF12704">
    <property type="entry name" value="MacB_PCD"/>
    <property type="match status" value="1"/>
</dbReference>
<keyword evidence="2" id="KW-1003">Cell membrane</keyword>
<keyword evidence="10" id="KW-0547">Nucleotide-binding</keyword>